<comment type="caution">
    <text evidence="16">The sequence shown here is derived from an EMBL/GenBank/DDBJ whole genome shotgun (WGS) entry which is preliminary data.</text>
</comment>
<protein>
    <recommendedName>
        <fullName evidence="10">DNA 3'-5' helicase</fullName>
        <ecNumber evidence="10">5.6.2.4</ecNumber>
    </recommendedName>
</protein>
<dbReference type="PANTHER" id="PTHR11070:SF69">
    <property type="entry name" value="ATP-DEPENDENT DNA HELICASE UVRD2"/>
    <property type="match status" value="1"/>
</dbReference>
<evidence type="ECO:0000259" key="15">
    <source>
        <dbReference type="PROSITE" id="PS51217"/>
    </source>
</evidence>
<dbReference type="Pfam" id="PF00570">
    <property type="entry name" value="HRDC"/>
    <property type="match status" value="1"/>
</dbReference>
<evidence type="ECO:0000256" key="7">
    <source>
        <dbReference type="ARBA" id="ARBA00023204"/>
    </source>
</evidence>
<dbReference type="GO" id="GO:0003677">
    <property type="term" value="F:DNA binding"/>
    <property type="evidence" value="ECO:0007669"/>
    <property type="project" value="InterPro"/>
</dbReference>
<dbReference type="InterPro" id="IPR044876">
    <property type="entry name" value="HRDC_dom_sf"/>
</dbReference>
<evidence type="ECO:0000259" key="13">
    <source>
        <dbReference type="PROSITE" id="PS50967"/>
    </source>
</evidence>
<dbReference type="PROSITE" id="PS51198">
    <property type="entry name" value="UVRD_HELICASE_ATP_BIND"/>
    <property type="match status" value="1"/>
</dbReference>
<dbReference type="PROSITE" id="PS50967">
    <property type="entry name" value="HRDC"/>
    <property type="match status" value="1"/>
</dbReference>
<evidence type="ECO:0000259" key="14">
    <source>
        <dbReference type="PROSITE" id="PS51198"/>
    </source>
</evidence>
<comment type="similarity">
    <text evidence="1">Belongs to the helicase family. UvrD subfamily.</text>
</comment>
<evidence type="ECO:0000256" key="5">
    <source>
        <dbReference type="ARBA" id="ARBA00022806"/>
    </source>
</evidence>
<evidence type="ECO:0000256" key="2">
    <source>
        <dbReference type="ARBA" id="ARBA00022741"/>
    </source>
</evidence>
<dbReference type="GO" id="GO:0043138">
    <property type="term" value="F:3'-5' DNA helicase activity"/>
    <property type="evidence" value="ECO:0007669"/>
    <property type="project" value="UniProtKB-EC"/>
</dbReference>
<gene>
    <name evidence="16" type="ORF">MA47_07295</name>
</gene>
<keyword evidence="6 12" id="KW-0067">ATP-binding</keyword>
<evidence type="ECO:0000256" key="9">
    <source>
        <dbReference type="ARBA" id="ARBA00034617"/>
    </source>
</evidence>
<keyword evidence="4 12" id="KW-0378">Hydrolase</keyword>
<dbReference type="SUPFAM" id="SSF52540">
    <property type="entry name" value="P-loop containing nucleoside triphosphate hydrolases"/>
    <property type="match status" value="1"/>
</dbReference>
<evidence type="ECO:0000256" key="12">
    <source>
        <dbReference type="PROSITE-ProRule" id="PRU00560"/>
    </source>
</evidence>
<dbReference type="InterPro" id="IPR014017">
    <property type="entry name" value="DNA_helicase_UvrD-like_C"/>
</dbReference>
<dbReference type="EMBL" id="JRVJ01000011">
    <property type="protein sequence ID" value="KGM18513.1"/>
    <property type="molecule type" value="Genomic_DNA"/>
</dbReference>
<dbReference type="Gene3D" id="3.40.50.300">
    <property type="entry name" value="P-loop containing nucleotide triphosphate hydrolases"/>
    <property type="match status" value="3"/>
</dbReference>
<dbReference type="SUPFAM" id="SSF47819">
    <property type="entry name" value="HRDC-like"/>
    <property type="match status" value="1"/>
</dbReference>
<evidence type="ECO:0000313" key="16">
    <source>
        <dbReference type="EMBL" id="KGM18513.1"/>
    </source>
</evidence>
<dbReference type="GO" id="GO:0016887">
    <property type="term" value="F:ATP hydrolysis activity"/>
    <property type="evidence" value="ECO:0007669"/>
    <property type="project" value="RHEA"/>
</dbReference>
<evidence type="ECO:0000256" key="1">
    <source>
        <dbReference type="ARBA" id="ARBA00009922"/>
    </source>
</evidence>
<evidence type="ECO:0000256" key="6">
    <source>
        <dbReference type="ARBA" id="ARBA00022840"/>
    </source>
</evidence>
<dbReference type="RefSeq" id="WP_035114830.1">
    <property type="nucleotide sequence ID" value="NZ_CP047046.1"/>
</dbReference>
<dbReference type="InterPro" id="IPR010997">
    <property type="entry name" value="HRDC-like_sf"/>
</dbReference>
<dbReference type="GO" id="GO:0005829">
    <property type="term" value="C:cytosol"/>
    <property type="evidence" value="ECO:0007669"/>
    <property type="project" value="TreeGrafter"/>
</dbReference>
<keyword evidence="2 12" id="KW-0547">Nucleotide-binding</keyword>
<dbReference type="Pfam" id="PF00580">
    <property type="entry name" value="UvrD-helicase"/>
    <property type="match status" value="1"/>
</dbReference>
<comment type="catalytic activity">
    <reaction evidence="11">
        <text>ATP + H2O = ADP + phosphate + H(+)</text>
        <dbReference type="Rhea" id="RHEA:13065"/>
        <dbReference type="ChEBI" id="CHEBI:15377"/>
        <dbReference type="ChEBI" id="CHEBI:15378"/>
        <dbReference type="ChEBI" id="CHEBI:30616"/>
        <dbReference type="ChEBI" id="CHEBI:43474"/>
        <dbReference type="ChEBI" id="CHEBI:456216"/>
        <dbReference type="EC" id="5.6.2.4"/>
    </reaction>
</comment>
<dbReference type="PROSITE" id="PS51217">
    <property type="entry name" value="UVRD_HELICASE_CTER"/>
    <property type="match status" value="1"/>
</dbReference>
<accession>A0A0A2DH85</accession>
<organism evidence="16 17">
    <name type="scientific">Corynebacterium auriscanis</name>
    <dbReference type="NCBI Taxonomy" id="99807"/>
    <lineage>
        <taxon>Bacteria</taxon>
        <taxon>Bacillati</taxon>
        <taxon>Actinomycetota</taxon>
        <taxon>Actinomycetes</taxon>
        <taxon>Mycobacteriales</taxon>
        <taxon>Corynebacteriaceae</taxon>
        <taxon>Corynebacterium</taxon>
    </lineage>
</organism>
<dbReference type="InterPro" id="IPR027417">
    <property type="entry name" value="P-loop_NTPase"/>
</dbReference>
<dbReference type="GeneID" id="300553430"/>
<dbReference type="InterPro" id="IPR002121">
    <property type="entry name" value="HRDC_dom"/>
</dbReference>
<evidence type="ECO:0000256" key="3">
    <source>
        <dbReference type="ARBA" id="ARBA00022763"/>
    </source>
</evidence>
<evidence type="ECO:0000256" key="8">
    <source>
        <dbReference type="ARBA" id="ARBA00023235"/>
    </source>
</evidence>
<keyword evidence="5 12" id="KW-0347">Helicase</keyword>
<dbReference type="Pfam" id="PF13361">
    <property type="entry name" value="UvrD_C"/>
    <property type="match status" value="2"/>
</dbReference>
<evidence type="ECO:0000313" key="17">
    <source>
        <dbReference type="Proteomes" id="UP000030145"/>
    </source>
</evidence>
<dbReference type="InterPro" id="IPR013986">
    <property type="entry name" value="DExx_box_DNA_helicase_dom_sf"/>
</dbReference>
<dbReference type="PANTHER" id="PTHR11070">
    <property type="entry name" value="UVRD / RECB / PCRA DNA HELICASE FAMILY MEMBER"/>
    <property type="match status" value="1"/>
</dbReference>
<dbReference type="Gene3D" id="1.10.150.80">
    <property type="entry name" value="HRDC domain"/>
    <property type="match status" value="1"/>
</dbReference>
<feature type="binding site" evidence="12">
    <location>
        <begin position="27"/>
        <end position="34"/>
    </location>
    <ligand>
        <name>ATP</name>
        <dbReference type="ChEBI" id="CHEBI:30616"/>
    </ligand>
</feature>
<dbReference type="SMART" id="SM00341">
    <property type="entry name" value="HRDC"/>
    <property type="match status" value="1"/>
</dbReference>
<feature type="domain" description="HRDC" evidence="13">
    <location>
        <begin position="616"/>
        <end position="690"/>
    </location>
</feature>
<comment type="catalytic activity">
    <reaction evidence="9">
        <text>Couples ATP hydrolysis with the unwinding of duplex DNA by translocating in the 3'-5' direction.</text>
        <dbReference type="EC" id="5.6.2.4"/>
    </reaction>
</comment>
<proteinExistence type="inferred from homology"/>
<keyword evidence="17" id="KW-1185">Reference proteome</keyword>
<dbReference type="GO" id="GO:0005524">
    <property type="term" value="F:ATP binding"/>
    <property type="evidence" value="ECO:0007669"/>
    <property type="project" value="UniProtKB-UniRule"/>
</dbReference>
<evidence type="ECO:0000256" key="4">
    <source>
        <dbReference type="ARBA" id="ARBA00022801"/>
    </source>
</evidence>
<dbReference type="AlphaFoldDB" id="A0A0A2DH85"/>
<dbReference type="CDD" id="cd18807">
    <property type="entry name" value="SF1_C_UvrD"/>
    <property type="match status" value="1"/>
</dbReference>
<evidence type="ECO:0000256" key="11">
    <source>
        <dbReference type="ARBA" id="ARBA00048988"/>
    </source>
</evidence>
<keyword evidence="8" id="KW-0413">Isomerase</keyword>
<name>A0A0A2DH85_9CORY</name>
<feature type="domain" description="UvrD-like helicase C-terminal" evidence="15">
    <location>
        <begin position="289"/>
        <end position="588"/>
    </location>
</feature>
<dbReference type="Proteomes" id="UP000030145">
    <property type="component" value="Unassembled WGS sequence"/>
</dbReference>
<dbReference type="Gene3D" id="1.10.486.10">
    <property type="entry name" value="PCRA, domain 4"/>
    <property type="match status" value="2"/>
</dbReference>
<reference evidence="16 17" key="1">
    <citation type="submission" date="2014-10" db="EMBL/GenBank/DDBJ databases">
        <title>Whole Genome sequence of Corynebacterium auriscanis strain CIP 106629.</title>
        <authorList>
            <person name="Hassan S.S."/>
            <person name="Jamal S.B."/>
            <person name="Tiwari S."/>
            <person name="Oliveira L.D.C."/>
            <person name="Souza F."/>
            <person name="Mariano D.C."/>
            <person name="Almeida S."/>
            <person name="Dorella F."/>
            <person name="Pereira F."/>
            <person name="Carvalho A."/>
            <person name="Leal C.A."/>
            <person name="Soares S.D.C."/>
            <person name="Figueiredo H.C."/>
            <person name="Silva A."/>
            <person name="Azevedo V.A."/>
        </authorList>
    </citation>
    <scope>NUCLEOTIDE SEQUENCE [LARGE SCALE GENOMIC DNA]</scope>
    <source>
        <strain evidence="16 17">CIP 106629</strain>
    </source>
</reference>
<dbReference type="InterPro" id="IPR014016">
    <property type="entry name" value="UvrD-like_ATP-bd"/>
</dbReference>
<keyword evidence="3" id="KW-0227">DNA damage</keyword>
<dbReference type="Gene3D" id="1.10.10.160">
    <property type="match status" value="1"/>
</dbReference>
<dbReference type="InterPro" id="IPR000212">
    <property type="entry name" value="DNA_helicase_UvrD/REP"/>
</dbReference>
<dbReference type="EC" id="5.6.2.4" evidence="10"/>
<keyword evidence="7" id="KW-0234">DNA repair</keyword>
<feature type="domain" description="UvrD-like helicase ATP-binding" evidence="14">
    <location>
        <begin position="6"/>
        <end position="288"/>
    </location>
</feature>
<dbReference type="GO" id="GO:0033202">
    <property type="term" value="C:DNA helicase complex"/>
    <property type="evidence" value="ECO:0007669"/>
    <property type="project" value="TreeGrafter"/>
</dbReference>
<sequence length="690" mass="76589">MTDILAGLDPDQLRAATAQRGPVAIIAGAGTGKTRTITHRIAHLVEGGYVNPDRVLAVTFTNRAAAELRERLVRMNVPRVQARTFHSAAMRQLKYFWPRYAEGVEWEFLENKFPLVARAARSQRLETNKTMLMDLLGEIEWAKSSLVVPEDYPKVMDANRRDCPVDADKFVGVFQAYEQIKVTGERFLLDYDDLLLHMAAALETNAGISEEFRSQYRTFVVDEYQDVTPLQQRMLDAWLGDRDDITVVGDANQTIYSFNGATPEYLLDFTRRFPEATTVRLQRDYRSTPQVVELANKIIEKAQGRIAGSRLQLVGQRPAGAEPEFHEYADEAAEAKAVAEGIRDLIAAGVPTSEIAVLYRINAQSVLFENALTDLSIPYQVKNGAGFFNRREVAEGMQALFRAAERFDPQPGEVYDAALAALHLVGFTQKEPSGAQERERWQSLNALANLIGEMVQDNPELSLRAIMLMLRERAESKNPPRVSGVTLASIHSAKGLEWDAVFLVGLVEGTLPFHLALKGAGSAQAIEEERRLMYVGVTRAREHLHLSWSQARREGGRANRRRTRFLDGLVPEYGADATRDSSSTTSGAPKNACVVCGSRLTTPEFKIIGRCGLHAPDNDHVLVTELRQWRLGVAKQRGVPPYVVFTDATLKAIVADQPTSLEQLVQVSGIGPVKAEQFGEDIVSIVANYA</sequence>
<dbReference type="GO" id="GO:0000725">
    <property type="term" value="P:recombinational repair"/>
    <property type="evidence" value="ECO:0007669"/>
    <property type="project" value="TreeGrafter"/>
</dbReference>
<dbReference type="CDD" id="cd17932">
    <property type="entry name" value="DEXQc_UvrD"/>
    <property type="match status" value="1"/>
</dbReference>
<evidence type="ECO:0000256" key="10">
    <source>
        <dbReference type="ARBA" id="ARBA00034808"/>
    </source>
</evidence>